<dbReference type="WBParaSite" id="SVE_1997900.1">
    <property type="protein sequence ID" value="SVE_1997900.1"/>
    <property type="gene ID" value="SVE_1997900"/>
</dbReference>
<reference evidence="2" key="1">
    <citation type="submission" date="2014-07" db="EMBL/GenBank/DDBJ databases">
        <authorList>
            <person name="Martin A.A"/>
            <person name="De Silva N."/>
        </authorList>
    </citation>
    <scope>NUCLEOTIDE SEQUENCE</scope>
</reference>
<feature type="chain" id="PRO_5005330540" evidence="1">
    <location>
        <begin position="22"/>
        <end position="85"/>
    </location>
</feature>
<evidence type="ECO:0000313" key="3">
    <source>
        <dbReference type="WBParaSite" id="SVE_1997900.1"/>
    </source>
</evidence>
<proteinExistence type="predicted"/>
<name>A0A0K0G5G2_STRVS</name>
<keyword evidence="1" id="KW-0732">Signal</keyword>
<dbReference type="AlphaFoldDB" id="A0A0K0G5G2"/>
<sequence>MIFNIISLLLFILLLPKYTKCQWNCHYHYDCGLEQACYMQSYGSYCAPKCNFAFEYSICGLYDFCLKSLDESENEDFVCVRILSK</sequence>
<keyword evidence="2" id="KW-1185">Reference proteome</keyword>
<reference evidence="3" key="2">
    <citation type="submission" date="2015-08" db="UniProtKB">
        <authorList>
            <consortium name="WormBaseParasite"/>
        </authorList>
    </citation>
    <scope>IDENTIFICATION</scope>
</reference>
<organism evidence="2 3">
    <name type="scientific">Strongyloides venezuelensis</name>
    <name type="common">Threadworm</name>
    <dbReference type="NCBI Taxonomy" id="75913"/>
    <lineage>
        <taxon>Eukaryota</taxon>
        <taxon>Metazoa</taxon>
        <taxon>Ecdysozoa</taxon>
        <taxon>Nematoda</taxon>
        <taxon>Chromadorea</taxon>
        <taxon>Rhabditida</taxon>
        <taxon>Tylenchina</taxon>
        <taxon>Panagrolaimomorpha</taxon>
        <taxon>Strongyloidoidea</taxon>
        <taxon>Strongyloididae</taxon>
        <taxon>Strongyloides</taxon>
    </lineage>
</organism>
<protein>
    <submittedName>
        <fullName evidence="3">Uncharacterized protein</fullName>
    </submittedName>
</protein>
<accession>A0A0K0G5G2</accession>
<evidence type="ECO:0000256" key="1">
    <source>
        <dbReference type="SAM" id="SignalP"/>
    </source>
</evidence>
<dbReference type="Proteomes" id="UP000035680">
    <property type="component" value="Unassembled WGS sequence"/>
</dbReference>
<feature type="signal peptide" evidence="1">
    <location>
        <begin position="1"/>
        <end position="21"/>
    </location>
</feature>
<evidence type="ECO:0000313" key="2">
    <source>
        <dbReference type="Proteomes" id="UP000035680"/>
    </source>
</evidence>